<evidence type="ECO:0000313" key="2">
    <source>
        <dbReference type="Proteomes" id="UP001382455"/>
    </source>
</evidence>
<keyword evidence="2" id="KW-1185">Reference proteome</keyword>
<accession>A0ABU8EZ65</accession>
<gene>
    <name evidence="1" type="ORF">WAE96_17560</name>
</gene>
<dbReference type="EMBL" id="JBAWKS010000002">
    <property type="protein sequence ID" value="MEI4551488.1"/>
    <property type="molecule type" value="Genomic_DNA"/>
</dbReference>
<reference evidence="1 2" key="1">
    <citation type="submission" date="2023-12" db="EMBL/GenBank/DDBJ databases">
        <title>Friends and Foes: Symbiotic and Algicidal bacterial influence on Karenia brevis blooms.</title>
        <authorList>
            <person name="Fei C."/>
            <person name="Mohamed A.R."/>
            <person name="Booker A."/>
            <person name="Arshad M."/>
            <person name="Klass S."/>
            <person name="Ahn S."/>
            <person name="Gilbert P.M."/>
            <person name="Heil C.A."/>
            <person name="Martinez J.M."/>
            <person name="Amin S.A."/>
        </authorList>
    </citation>
    <scope>NUCLEOTIDE SEQUENCE [LARGE SCALE GENOMIC DNA]</scope>
    <source>
        <strain evidence="1 2">CE15</strain>
    </source>
</reference>
<name>A0ABU8EZ65_9GAMM</name>
<evidence type="ECO:0000313" key="1">
    <source>
        <dbReference type="EMBL" id="MEI4551488.1"/>
    </source>
</evidence>
<sequence length="221" mass="24556">MSNQAILENNTALFRRAAISDQPNILADIYQDDVNIAIWQNELSELATQQTNDLRQSSEHLNMVLAATPDNAMAQLMENHALADKTALCQHIQILLDMFCTLFELKRAGLRLTLLDKAMCPKFHVDKIPCRLVSTLGGPATEWLAFEDVDYTKLGLASVGLSDDESGVYLHENAIQQMQSGDVALLKGSGWQNNQDAALVHRSPHVANNEKRLVITLDFID</sequence>
<dbReference type="RefSeq" id="WP_336436457.1">
    <property type="nucleotide sequence ID" value="NZ_JBAWKS010000002.1"/>
</dbReference>
<dbReference type="Proteomes" id="UP001382455">
    <property type="component" value="Unassembled WGS sequence"/>
</dbReference>
<proteinExistence type="predicted"/>
<organism evidence="1 2">
    <name type="scientific">Pseudoalteromonas spongiae</name>
    <dbReference type="NCBI Taxonomy" id="298657"/>
    <lineage>
        <taxon>Bacteria</taxon>
        <taxon>Pseudomonadati</taxon>
        <taxon>Pseudomonadota</taxon>
        <taxon>Gammaproteobacteria</taxon>
        <taxon>Alteromonadales</taxon>
        <taxon>Pseudoalteromonadaceae</taxon>
        <taxon>Pseudoalteromonas</taxon>
    </lineage>
</organism>
<protein>
    <submittedName>
        <fullName evidence="1">DUF1826 domain-containing protein</fullName>
    </submittedName>
</protein>
<dbReference type="Pfam" id="PF08856">
    <property type="entry name" value="DUF1826"/>
    <property type="match status" value="1"/>
</dbReference>
<dbReference type="InterPro" id="IPR014955">
    <property type="entry name" value="DUF1826"/>
</dbReference>
<comment type="caution">
    <text evidence="1">The sequence shown here is derived from an EMBL/GenBank/DDBJ whole genome shotgun (WGS) entry which is preliminary data.</text>
</comment>